<organism evidence="3 4">
    <name type="scientific">Streptomyces gibsoniae</name>
    <dbReference type="NCBI Taxonomy" id="3075529"/>
    <lineage>
        <taxon>Bacteria</taxon>
        <taxon>Bacillati</taxon>
        <taxon>Actinomycetota</taxon>
        <taxon>Actinomycetes</taxon>
        <taxon>Kitasatosporales</taxon>
        <taxon>Streptomycetaceae</taxon>
        <taxon>Streptomyces</taxon>
    </lineage>
</organism>
<feature type="transmembrane region" description="Helical" evidence="2">
    <location>
        <begin position="20"/>
        <end position="42"/>
    </location>
</feature>
<proteinExistence type="predicted"/>
<feature type="region of interest" description="Disordered" evidence="1">
    <location>
        <begin position="64"/>
        <end position="107"/>
    </location>
</feature>
<feature type="compositionally biased region" description="Basic and acidic residues" evidence="1">
    <location>
        <begin position="74"/>
        <end position="88"/>
    </location>
</feature>
<sequence length="107" mass="11337">MWRWPPPPWPAAPSLPTPDYGPAFLLGAAYAALALGLSTVIVREAQGHARAEAALPEALGSARAGIGSPIPARRNPDHRGELTTREIAWHPAPRKSPPGQAVQIADR</sequence>
<keyword evidence="2" id="KW-1133">Transmembrane helix</keyword>
<protein>
    <submittedName>
        <fullName evidence="3">Uncharacterized protein</fullName>
    </submittedName>
</protein>
<gene>
    <name evidence="3" type="ORF">RM764_36745</name>
</gene>
<dbReference type="Proteomes" id="UP001183809">
    <property type="component" value="Unassembled WGS sequence"/>
</dbReference>
<keyword evidence="4" id="KW-1185">Reference proteome</keyword>
<accession>A0ABU2U5G7</accession>
<evidence type="ECO:0000313" key="4">
    <source>
        <dbReference type="Proteomes" id="UP001183809"/>
    </source>
</evidence>
<keyword evidence="2" id="KW-0812">Transmembrane</keyword>
<dbReference type="RefSeq" id="WP_311699918.1">
    <property type="nucleotide sequence ID" value="NZ_JAVREY010000075.1"/>
</dbReference>
<dbReference type="EMBL" id="JAVREY010000075">
    <property type="protein sequence ID" value="MDT0468473.1"/>
    <property type="molecule type" value="Genomic_DNA"/>
</dbReference>
<reference evidence="4" key="1">
    <citation type="submission" date="2023-07" db="EMBL/GenBank/DDBJ databases">
        <title>30 novel species of actinomycetes from the DSMZ collection.</title>
        <authorList>
            <person name="Nouioui I."/>
        </authorList>
    </citation>
    <scope>NUCLEOTIDE SEQUENCE [LARGE SCALE GENOMIC DNA]</scope>
    <source>
        <strain evidence="4">DSM 41699</strain>
    </source>
</reference>
<comment type="caution">
    <text evidence="3">The sequence shown here is derived from an EMBL/GenBank/DDBJ whole genome shotgun (WGS) entry which is preliminary data.</text>
</comment>
<name>A0ABU2U5G7_9ACTN</name>
<evidence type="ECO:0000256" key="2">
    <source>
        <dbReference type="SAM" id="Phobius"/>
    </source>
</evidence>
<keyword evidence="2" id="KW-0472">Membrane</keyword>
<evidence type="ECO:0000313" key="3">
    <source>
        <dbReference type="EMBL" id="MDT0468473.1"/>
    </source>
</evidence>
<evidence type="ECO:0000256" key="1">
    <source>
        <dbReference type="SAM" id="MobiDB-lite"/>
    </source>
</evidence>